<reference evidence="2" key="1">
    <citation type="journal article" date="2011" name="PLoS Genet.">
        <title>Genomic analysis of the necrotrophic fungal pathogens Sclerotinia sclerotiorum and Botrytis cinerea.</title>
        <authorList>
            <person name="Amselem J."/>
            <person name="Cuomo C.A."/>
            <person name="van Kan J.A."/>
            <person name="Viaud M."/>
            <person name="Benito E.P."/>
            <person name="Couloux A."/>
            <person name="Coutinho P.M."/>
            <person name="de Vries R.P."/>
            <person name="Dyer P.S."/>
            <person name="Fillinger S."/>
            <person name="Fournier E."/>
            <person name="Gout L."/>
            <person name="Hahn M."/>
            <person name="Kohn L."/>
            <person name="Lapalu N."/>
            <person name="Plummer K.M."/>
            <person name="Pradier J.M."/>
            <person name="Quevillon E."/>
            <person name="Sharon A."/>
            <person name="Simon A."/>
            <person name="ten Have A."/>
            <person name="Tudzynski B."/>
            <person name="Tudzynski P."/>
            <person name="Wincker P."/>
            <person name="Andrew M."/>
            <person name="Anthouard V."/>
            <person name="Beever R.E."/>
            <person name="Beffa R."/>
            <person name="Benoit I."/>
            <person name="Bouzid O."/>
            <person name="Brault B."/>
            <person name="Chen Z."/>
            <person name="Choquer M."/>
            <person name="Collemare J."/>
            <person name="Cotton P."/>
            <person name="Danchin E.G."/>
            <person name="Da Silva C."/>
            <person name="Gautier A."/>
            <person name="Giraud C."/>
            <person name="Giraud T."/>
            <person name="Gonzalez C."/>
            <person name="Grossetete S."/>
            <person name="Guldener U."/>
            <person name="Henrissat B."/>
            <person name="Howlett B.J."/>
            <person name="Kodira C."/>
            <person name="Kretschmer M."/>
            <person name="Lappartient A."/>
            <person name="Leroch M."/>
            <person name="Levis C."/>
            <person name="Mauceli E."/>
            <person name="Neuveglise C."/>
            <person name="Oeser B."/>
            <person name="Pearson M."/>
            <person name="Poulain J."/>
            <person name="Poussereau N."/>
            <person name="Quesneville H."/>
            <person name="Rascle C."/>
            <person name="Schumacher J."/>
            <person name="Segurens B."/>
            <person name="Sexton A."/>
            <person name="Silva E."/>
            <person name="Sirven C."/>
            <person name="Soanes D.M."/>
            <person name="Talbot N.J."/>
            <person name="Templeton M."/>
            <person name="Yandava C."/>
            <person name="Yarden O."/>
            <person name="Zeng Q."/>
            <person name="Rollins J.A."/>
            <person name="Lebrun M.H."/>
            <person name="Dickman M."/>
        </authorList>
    </citation>
    <scope>NUCLEOTIDE SEQUENCE [LARGE SCALE GENOMIC DNA]</scope>
    <source>
        <strain evidence="2">T4</strain>
    </source>
</reference>
<sequence length="143" mass="16284">MLLRTFDSQVTYILPPRSSNLGHHIKYVPSRNQILRHVQKSDQRALRSSKSDLTSICTGSQADTGMLFQMHQSSDEKSNANKRRSIHETMIGYVAWDSMNSWKLMTSIAKNGQEAVKNHVIDHNMGTPWKTIGTTTHMIMELL</sequence>
<name>G2YP14_BOTF4</name>
<evidence type="ECO:0000313" key="2">
    <source>
        <dbReference type="Proteomes" id="UP000008177"/>
    </source>
</evidence>
<dbReference type="HOGENOM" id="CLU_1805886_0_0_1"/>
<dbReference type="Proteomes" id="UP000008177">
    <property type="component" value="Unplaced contigs"/>
</dbReference>
<dbReference type="AlphaFoldDB" id="G2YP14"/>
<accession>G2YP14</accession>
<dbReference type="EMBL" id="FQ790346">
    <property type="protein sequence ID" value="CCD53362.1"/>
    <property type="molecule type" value="Genomic_DNA"/>
</dbReference>
<gene>
    <name evidence="1" type="ORF">BofuT4_P123810.1</name>
</gene>
<protein>
    <submittedName>
        <fullName evidence="1">Uncharacterized protein</fullName>
    </submittedName>
</protein>
<proteinExistence type="predicted"/>
<organism evidence="1 2">
    <name type="scientific">Botryotinia fuckeliana (strain T4)</name>
    <name type="common">Noble rot fungus</name>
    <name type="synonym">Botrytis cinerea</name>
    <dbReference type="NCBI Taxonomy" id="999810"/>
    <lineage>
        <taxon>Eukaryota</taxon>
        <taxon>Fungi</taxon>
        <taxon>Dikarya</taxon>
        <taxon>Ascomycota</taxon>
        <taxon>Pezizomycotina</taxon>
        <taxon>Leotiomycetes</taxon>
        <taxon>Helotiales</taxon>
        <taxon>Sclerotiniaceae</taxon>
        <taxon>Botrytis</taxon>
    </lineage>
</organism>
<evidence type="ECO:0000313" key="1">
    <source>
        <dbReference type="EMBL" id="CCD53362.1"/>
    </source>
</evidence>
<dbReference type="InParanoid" id="G2YP14"/>